<dbReference type="SUPFAM" id="SSF52540">
    <property type="entry name" value="P-loop containing nucleoside triphosphate hydrolases"/>
    <property type="match status" value="1"/>
</dbReference>
<keyword evidence="2" id="KW-0131">Cell cycle</keyword>
<dbReference type="Pfam" id="PF01926">
    <property type="entry name" value="MMR_HSR1"/>
    <property type="match status" value="1"/>
</dbReference>
<dbReference type="GO" id="GO:0051301">
    <property type="term" value="P:cell division"/>
    <property type="evidence" value="ECO:0007669"/>
    <property type="project" value="UniProtKB-KW"/>
</dbReference>
<sequence length="440" mass="48481">MMHFPDRPDQEQTRRLLQDSGAVVAVLPGRAHDLARLGLLADRTRPPVVTVIGKYNHGKSRLLNELIGHTAFAVADKRETVELSAHVHQGVQWLDAPGLDADVGSVDDEHALQATWLESDIRLFVHAVKEGELDASERTLLEALHCDGLRYGRQTLLVLTQIDQLSSDDQYRKVADTIGSQAPAFGVHPVSSTRYRQGVEGGKTLLLERSGIPALQRVLQGALERVPSARAHEAQLLLGDVRSELTQLVDERLARVCDLRAQQTQQRQRFDFDLLAVLDKVALDIRALIDVPGPDHSLTPDSFAEQFKMTPGKRERNRLQVGYSKACIEINAVLIKHGVSELPQAQRTSVRSLDNVMVAVMGVYVKYRKDLNQIFCEEAGRARMQCEFARYFELSPDRVELAAEISAAAGAVDAAQRALVALETLEARASALEMSGGSTA</sequence>
<gene>
    <name evidence="2" type="ORF">ABIE13_001772</name>
</gene>
<organism evidence="2 3">
    <name type="scientific">Ottowia thiooxydans</name>
    <dbReference type="NCBI Taxonomy" id="219182"/>
    <lineage>
        <taxon>Bacteria</taxon>
        <taxon>Pseudomonadati</taxon>
        <taxon>Pseudomonadota</taxon>
        <taxon>Betaproteobacteria</taxon>
        <taxon>Burkholderiales</taxon>
        <taxon>Comamonadaceae</taxon>
        <taxon>Ottowia</taxon>
    </lineage>
</organism>
<evidence type="ECO:0000259" key="1">
    <source>
        <dbReference type="Pfam" id="PF01926"/>
    </source>
</evidence>
<name>A0ABV2Q732_9BURK</name>
<dbReference type="InterPro" id="IPR027417">
    <property type="entry name" value="P-loop_NTPase"/>
</dbReference>
<evidence type="ECO:0000313" key="3">
    <source>
        <dbReference type="Proteomes" id="UP001549320"/>
    </source>
</evidence>
<keyword evidence="3" id="KW-1185">Reference proteome</keyword>
<dbReference type="RefSeq" id="WP_354442728.1">
    <property type="nucleotide sequence ID" value="NZ_JBEPSH010000003.1"/>
</dbReference>
<keyword evidence="2" id="KW-0132">Cell division</keyword>
<reference evidence="2 3" key="1">
    <citation type="submission" date="2024-06" db="EMBL/GenBank/DDBJ databases">
        <title>Sorghum-associated microbial communities from plants grown in Nebraska, USA.</title>
        <authorList>
            <person name="Schachtman D."/>
        </authorList>
    </citation>
    <scope>NUCLEOTIDE SEQUENCE [LARGE SCALE GENOMIC DNA]</scope>
    <source>
        <strain evidence="2 3">2709</strain>
    </source>
</reference>
<feature type="domain" description="G" evidence="1">
    <location>
        <begin position="49"/>
        <end position="145"/>
    </location>
</feature>
<accession>A0ABV2Q732</accession>
<comment type="caution">
    <text evidence="2">The sequence shown here is derived from an EMBL/GenBank/DDBJ whole genome shotgun (WGS) entry which is preliminary data.</text>
</comment>
<dbReference type="Proteomes" id="UP001549320">
    <property type="component" value="Unassembled WGS sequence"/>
</dbReference>
<protein>
    <submittedName>
        <fullName evidence="2">GTP-binding protein EngB required for normal cell division</fullName>
    </submittedName>
</protein>
<evidence type="ECO:0000313" key="2">
    <source>
        <dbReference type="EMBL" id="MET4576663.1"/>
    </source>
</evidence>
<proteinExistence type="predicted"/>
<dbReference type="EMBL" id="JBEPSH010000003">
    <property type="protein sequence ID" value="MET4576663.1"/>
    <property type="molecule type" value="Genomic_DNA"/>
</dbReference>
<dbReference type="Gene3D" id="3.40.50.300">
    <property type="entry name" value="P-loop containing nucleotide triphosphate hydrolases"/>
    <property type="match status" value="1"/>
</dbReference>
<dbReference type="InterPro" id="IPR006073">
    <property type="entry name" value="GTP-bd"/>
</dbReference>